<feature type="transmembrane region" description="Helical" evidence="1">
    <location>
        <begin position="203"/>
        <end position="222"/>
    </location>
</feature>
<gene>
    <name evidence="2" type="ORF">B1812_06125</name>
</gene>
<keyword evidence="1" id="KW-1133">Transmembrane helix</keyword>
<organism evidence="2 3">
    <name type="scientific">Methylocystis bryophila</name>
    <dbReference type="NCBI Taxonomy" id="655015"/>
    <lineage>
        <taxon>Bacteria</taxon>
        <taxon>Pseudomonadati</taxon>
        <taxon>Pseudomonadota</taxon>
        <taxon>Alphaproteobacteria</taxon>
        <taxon>Hyphomicrobiales</taxon>
        <taxon>Methylocystaceae</taxon>
        <taxon>Methylocystis</taxon>
    </lineage>
</organism>
<proteinExistence type="predicted"/>
<keyword evidence="1" id="KW-0812">Transmembrane</keyword>
<reference evidence="2 3" key="1">
    <citation type="submission" date="2017-02" db="EMBL/GenBank/DDBJ databases">
        <authorList>
            <person name="Peterson S.W."/>
        </authorList>
    </citation>
    <scope>NUCLEOTIDE SEQUENCE [LARGE SCALE GENOMIC DNA]</scope>
    <source>
        <strain evidence="2 3">S285</strain>
    </source>
</reference>
<accession>A0A1W6MTA0</accession>
<keyword evidence="3" id="KW-1185">Reference proteome</keyword>
<protein>
    <submittedName>
        <fullName evidence="2">Uncharacterized protein</fullName>
    </submittedName>
</protein>
<keyword evidence="1" id="KW-0472">Membrane</keyword>
<evidence type="ECO:0000256" key="1">
    <source>
        <dbReference type="SAM" id="Phobius"/>
    </source>
</evidence>
<name>A0A1W6MTA0_9HYPH</name>
<dbReference type="EMBL" id="CP019948">
    <property type="protein sequence ID" value="ARN80719.1"/>
    <property type="molecule type" value="Genomic_DNA"/>
</dbReference>
<dbReference type="AlphaFoldDB" id="A0A1W6MTA0"/>
<dbReference type="KEGG" id="mbry:B1812_06125"/>
<sequence length="233" mass="26016">MPLRDFAMRAICSEGLKVSRSSFSAPSLAFPCLALASLFLAGCGEEKPVVERASFEIKTVTFNKPNILYVGESTEIQAILDTKALSDLEKNDLFRGLPGERAERTVRVHKYLSAYLKADPQMLSITPKDDKLRRTDENEKLYWSWYIVPLRVGNIRISFDIFSQDNPAAGSPVSEALVMHETWTAQARGFELIKYYVSEIQPIYAALAAAGTGMAGLIGFFLHRKAEKNKKTD</sequence>
<dbReference type="Proteomes" id="UP000193978">
    <property type="component" value="Chromosome"/>
</dbReference>
<evidence type="ECO:0000313" key="2">
    <source>
        <dbReference type="EMBL" id="ARN80719.1"/>
    </source>
</evidence>
<evidence type="ECO:0000313" key="3">
    <source>
        <dbReference type="Proteomes" id="UP000193978"/>
    </source>
</evidence>
<dbReference type="STRING" id="655015.B1812_06125"/>